<evidence type="ECO:0000313" key="2">
    <source>
        <dbReference type="Proteomes" id="UP000077202"/>
    </source>
</evidence>
<evidence type="ECO:0000313" key="1">
    <source>
        <dbReference type="EMBL" id="OAE31927.1"/>
    </source>
</evidence>
<reference evidence="1" key="1">
    <citation type="submission" date="2016-03" db="EMBL/GenBank/DDBJ databases">
        <title>Mechanisms controlling the formation of the plant cell surface in tip-growing cells are functionally conserved among land plants.</title>
        <authorList>
            <person name="Honkanen S."/>
            <person name="Jones V.A."/>
            <person name="Morieri G."/>
            <person name="Champion C."/>
            <person name="Hetherington A.J."/>
            <person name="Kelly S."/>
            <person name="Saint-Marcoux D."/>
            <person name="Proust H."/>
            <person name="Prescott H."/>
            <person name="Dolan L."/>
        </authorList>
    </citation>
    <scope>NUCLEOTIDE SEQUENCE [LARGE SCALE GENOMIC DNA]</scope>
    <source>
        <tissue evidence="1">Whole gametophyte</tissue>
    </source>
</reference>
<protein>
    <submittedName>
        <fullName evidence="1">Uncharacterized protein</fullName>
    </submittedName>
</protein>
<proteinExistence type="predicted"/>
<sequence length="250" mass="27496">MELSLRKFEIRQFQAKELDIAALGCRVTVNDGWVDKEAKGLEQHRQLREKGGRAAGPEHVVDYLKPDSTGITYPNDQWNHTPVSSWSLVMTDRQLVGELCCALLLLLRELGETQITKSGQSRPSPSPDELSPLAGNSAQSLPAWCYWSRSTGSPAKGVRMSAQALGQNDLLGDSCSDDSAARLLFCIALRYACRLPRRQTDKFLKAGQAGGKIPLYPKFQSTISPRVIGNISTIRNDDEDGHLTVCPSLN</sequence>
<name>A0A176WFN2_MARPO</name>
<dbReference type="EMBL" id="LVLJ01000940">
    <property type="protein sequence ID" value="OAE31927.1"/>
    <property type="molecule type" value="Genomic_DNA"/>
</dbReference>
<organism evidence="1 2">
    <name type="scientific">Marchantia polymorpha subsp. ruderalis</name>
    <dbReference type="NCBI Taxonomy" id="1480154"/>
    <lineage>
        <taxon>Eukaryota</taxon>
        <taxon>Viridiplantae</taxon>
        <taxon>Streptophyta</taxon>
        <taxon>Embryophyta</taxon>
        <taxon>Marchantiophyta</taxon>
        <taxon>Marchantiopsida</taxon>
        <taxon>Marchantiidae</taxon>
        <taxon>Marchantiales</taxon>
        <taxon>Marchantiaceae</taxon>
        <taxon>Marchantia</taxon>
    </lineage>
</organism>
<dbReference type="AlphaFoldDB" id="A0A176WFN2"/>
<gene>
    <name evidence="1" type="ORF">AXG93_4485s1140</name>
</gene>
<keyword evidence="2" id="KW-1185">Reference proteome</keyword>
<dbReference type="Proteomes" id="UP000077202">
    <property type="component" value="Unassembled WGS sequence"/>
</dbReference>
<comment type="caution">
    <text evidence="1">The sequence shown here is derived from an EMBL/GenBank/DDBJ whole genome shotgun (WGS) entry which is preliminary data.</text>
</comment>
<accession>A0A176WFN2</accession>